<evidence type="ECO:0000313" key="3">
    <source>
        <dbReference type="Proteomes" id="UP001141552"/>
    </source>
</evidence>
<dbReference type="Proteomes" id="UP001141552">
    <property type="component" value="Unassembled WGS sequence"/>
</dbReference>
<dbReference type="OrthoDB" id="1933168at2759"/>
<organism evidence="2 3">
    <name type="scientific">Turnera subulata</name>
    <dbReference type="NCBI Taxonomy" id="218843"/>
    <lineage>
        <taxon>Eukaryota</taxon>
        <taxon>Viridiplantae</taxon>
        <taxon>Streptophyta</taxon>
        <taxon>Embryophyta</taxon>
        <taxon>Tracheophyta</taxon>
        <taxon>Spermatophyta</taxon>
        <taxon>Magnoliopsida</taxon>
        <taxon>eudicotyledons</taxon>
        <taxon>Gunneridae</taxon>
        <taxon>Pentapetalae</taxon>
        <taxon>rosids</taxon>
        <taxon>fabids</taxon>
        <taxon>Malpighiales</taxon>
        <taxon>Passifloraceae</taxon>
        <taxon>Turnera</taxon>
    </lineage>
</organism>
<reference evidence="2" key="2">
    <citation type="journal article" date="2023" name="Plants (Basel)">
        <title>Annotation of the Turnera subulata (Passifloraceae) Draft Genome Reveals the S-Locus Evolved after the Divergence of Turneroideae from Passifloroideae in a Stepwise Manner.</title>
        <authorList>
            <person name="Henning P.M."/>
            <person name="Roalson E.H."/>
            <person name="Mir W."/>
            <person name="McCubbin A.G."/>
            <person name="Shore J.S."/>
        </authorList>
    </citation>
    <scope>NUCLEOTIDE SEQUENCE</scope>
    <source>
        <strain evidence="2">F60SS</strain>
    </source>
</reference>
<dbReference type="AlphaFoldDB" id="A0A9Q0FUZ3"/>
<proteinExistence type="predicted"/>
<accession>A0A9Q0FUZ3</accession>
<feature type="region of interest" description="Disordered" evidence="1">
    <location>
        <begin position="68"/>
        <end position="87"/>
    </location>
</feature>
<feature type="non-terminal residue" evidence="2">
    <location>
        <position position="1"/>
    </location>
</feature>
<sequence>MIRGQRNASKRQLKKSDTWETSPQVLLPKSNGYSLCGDNSEEDDGQSTRARPELRKLDNFDERASLRSWEKSRSPDDLDKRAEAFIK</sequence>
<feature type="region of interest" description="Disordered" evidence="1">
    <location>
        <begin position="1"/>
        <end position="56"/>
    </location>
</feature>
<keyword evidence="3" id="KW-1185">Reference proteome</keyword>
<comment type="caution">
    <text evidence="2">The sequence shown here is derived from an EMBL/GenBank/DDBJ whole genome shotgun (WGS) entry which is preliminary data.</text>
</comment>
<evidence type="ECO:0000256" key="1">
    <source>
        <dbReference type="SAM" id="MobiDB-lite"/>
    </source>
</evidence>
<reference evidence="2" key="1">
    <citation type="submission" date="2022-02" db="EMBL/GenBank/DDBJ databases">
        <authorList>
            <person name="Henning P.M."/>
            <person name="McCubbin A.G."/>
            <person name="Shore J.S."/>
        </authorList>
    </citation>
    <scope>NUCLEOTIDE SEQUENCE</scope>
    <source>
        <strain evidence="2">F60SS</strain>
        <tissue evidence="2">Leaves</tissue>
    </source>
</reference>
<name>A0A9Q0FUZ3_9ROSI</name>
<gene>
    <name evidence="2" type="ORF">Tsubulata_002770</name>
</gene>
<evidence type="ECO:0000313" key="2">
    <source>
        <dbReference type="EMBL" id="KAJ4838338.1"/>
    </source>
</evidence>
<dbReference type="EMBL" id="JAKUCV010003579">
    <property type="protein sequence ID" value="KAJ4838338.1"/>
    <property type="molecule type" value="Genomic_DNA"/>
</dbReference>
<protein>
    <submittedName>
        <fullName evidence="2">Uncharacterized protein</fullName>
    </submittedName>
</protein>